<name>A0ABV4NMC2_9GAMM</name>
<evidence type="ECO:0000313" key="3">
    <source>
        <dbReference type="EMBL" id="MFA0790688.1"/>
    </source>
</evidence>
<evidence type="ECO:0000313" key="4">
    <source>
        <dbReference type="Proteomes" id="UP001569414"/>
    </source>
</evidence>
<dbReference type="Pfam" id="PF14534">
    <property type="entry name" value="DUF4440"/>
    <property type="match status" value="1"/>
</dbReference>
<feature type="domain" description="DUF4440" evidence="2">
    <location>
        <begin position="37"/>
        <end position="128"/>
    </location>
</feature>
<dbReference type="InterPro" id="IPR032710">
    <property type="entry name" value="NTF2-like_dom_sf"/>
</dbReference>
<gene>
    <name evidence="3" type="ORF">ACCI51_09015</name>
</gene>
<dbReference type="Proteomes" id="UP001569414">
    <property type="component" value="Unassembled WGS sequence"/>
</dbReference>
<evidence type="ECO:0000259" key="2">
    <source>
        <dbReference type="Pfam" id="PF14534"/>
    </source>
</evidence>
<dbReference type="InterPro" id="IPR027843">
    <property type="entry name" value="DUF4440"/>
</dbReference>
<dbReference type="EMBL" id="JBGMEL010000007">
    <property type="protein sequence ID" value="MFA0790688.1"/>
    <property type="molecule type" value="Genomic_DNA"/>
</dbReference>
<reference evidence="3 4" key="1">
    <citation type="submission" date="2024-08" db="EMBL/GenBank/DDBJ databases">
        <authorList>
            <person name="Ishaq N."/>
        </authorList>
    </citation>
    <scope>NUCLEOTIDE SEQUENCE [LARGE SCALE GENOMIC DNA]</scope>
    <source>
        <strain evidence="3 4">JCM 30400</strain>
    </source>
</reference>
<organism evidence="3 4">
    <name type="scientific">Microbulbifer echini</name>
    <dbReference type="NCBI Taxonomy" id="1529067"/>
    <lineage>
        <taxon>Bacteria</taxon>
        <taxon>Pseudomonadati</taxon>
        <taxon>Pseudomonadota</taxon>
        <taxon>Gammaproteobacteria</taxon>
        <taxon>Cellvibrionales</taxon>
        <taxon>Microbulbiferaceae</taxon>
        <taxon>Microbulbifer</taxon>
    </lineage>
</organism>
<dbReference type="Gene3D" id="3.10.450.50">
    <property type="match status" value="1"/>
</dbReference>
<proteinExistence type="predicted"/>
<sequence>MRAIILCILLVLTAGQSRADDKEELSQLLHHFIENAASSAEVHRRFWAEDLIYTSSAGKRFGKTQIMQGMEVSPDEPVTMRYAAEDIDIRLLGDTAIVAFKLVANDRSNGVKNYYFNTGTFAKRKGDWYVVAWQATQIPNEGKPSEKK</sequence>
<protein>
    <submittedName>
        <fullName evidence="3">Nuclear transport factor 2 family protein</fullName>
    </submittedName>
</protein>
<comment type="caution">
    <text evidence="3">The sequence shown here is derived from an EMBL/GenBank/DDBJ whole genome shotgun (WGS) entry which is preliminary data.</text>
</comment>
<accession>A0ABV4NMC2</accession>
<evidence type="ECO:0000256" key="1">
    <source>
        <dbReference type="SAM" id="SignalP"/>
    </source>
</evidence>
<keyword evidence="4" id="KW-1185">Reference proteome</keyword>
<keyword evidence="1" id="KW-0732">Signal</keyword>
<dbReference type="RefSeq" id="WP_371843341.1">
    <property type="nucleotide sequence ID" value="NZ_JBGMEL010000007.1"/>
</dbReference>
<feature type="signal peptide" evidence="1">
    <location>
        <begin position="1"/>
        <end position="19"/>
    </location>
</feature>
<feature type="chain" id="PRO_5047301801" evidence="1">
    <location>
        <begin position="20"/>
        <end position="148"/>
    </location>
</feature>
<dbReference type="SUPFAM" id="SSF54427">
    <property type="entry name" value="NTF2-like"/>
    <property type="match status" value="1"/>
</dbReference>